<keyword evidence="7" id="KW-1185">Reference proteome</keyword>
<accession>A0A2U1NQ05</accession>
<dbReference type="Proteomes" id="UP000245207">
    <property type="component" value="Unassembled WGS sequence"/>
</dbReference>
<dbReference type="STRING" id="35608.A0A2U1NQ05"/>
<dbReference type="InterPro" id="IPR036770">
    <property type="entry name" value="Ankyrin_rpt-contain_sf"/>
</dbReference>
<dbReference type="PROSITE" id="PS50103">
    <property type="entry name" value="ZF_C3H1"/>
    <property type="match status" value="1"/>
</dbReference>
<evidence type="ECO:0000256" key="2">
    <source>
        <dbReference type="ARBA" id="ARBA00022771"/>
    </source>
</evidence>
<reference evidence="6 7" key="1">
    <citation type="journal article" date="2018" name="Mol. Plant">
        <title>The genome of Artemisia annua provides insight into the evolution of Asteraceae family and artemisinin biosynthesis.</title>
        <authorList>
            <person name="Shen Q."/>
            <person name="Zhang L."/>
            <person name="Liao Z."/>
            <person name="Wang S."/>
            <person name="Yan T."/>
            <person name="Shi P."/>
            <person name="Liu M."/>
            <person name="Fu X."/>
            <person name="Pan Q."/>
            <person name="Wang Y."/>
            <person name="Lv Z."/>
            <person name="Lu X."/>
            <person name="Zhang F."/>
            <person name="Jiang W."/>
            <person name="Ma Y."/>
            <person name="Chen M."/>
            <person name="Hao X."/>
            <person name="Li L."/>
            <person name="Tang Y."/>
            <person name="Lv G."/>
            <person name="Zhou Y."/>
            <person name="Sun X."/>
            <person name="Brodelius P.E."/>
            <person name="Rose J.K.C."/>
            <person name="Tang K."/>
        </authorList>
    </citation>
    <scope>NUCLEOTIDE SEQUENCE [LARGE SCALE GENOMIC DNA]</scope>
    <source>
        <strain evidence="7">cv. Huhao1</strain>
        <tissue evidence="6">Leaf</tissue>
    </source>
</reference>
<dbReference type="OrthoDB" id="410307at2759"/>
<gene>
    <name evidence="6" type="ORF">CTI12_AA243100</name>
</gene>
<organism evidence="6 7">
    <name type="scientific">Artemisia annua</name>
    <name type="common">Sweet wormwood</name>
    <dbReference type="NCBI Taxonomy" id="35608"/>
    <lineage>
        <taxon>Eukaryota</taxon>
        <taxon>Viridiplantae</taxon>
        <taxon>Streptophyta</taxon>
        <taxon>Embryophyta</taxon>
        <taxon>Tracheophyta</taxon>
        <taxon>Spermatophyta</taxon>
        <taxon>Magnoliopsida</taxon>
        <taxon>eudicotyledons</taxon>
        <taxon>Gunneridae</taxon>
        <taxon>Pentapetalae</taxon>
        <taxon>asterids</taxon>
        <taxon>campanulids</taxon>
        <taxon>Asterales</taxon>
        <taxon>Asteraceae</taxon>
        <taxon>Asteroideae</taxon>
        <taxon>Anthemideae</taxon>
        <taxon>Artemisiinae</taxon>
        <taxon>Artemisia</taxon>
    </lineage>
</organism>
<feature type="zinc finger region" description="C3H1-type" evidence="4">
    <location>
        <begin position="167"/>
        <end position="194"/>
    </location>
</feature>
<evidence type="ECO:0000259" key="5">
    <source>
        <dbReference type="PROSITE" id="PS50103"/>
    </source>
</evidence>
<name>A0A2U1NQ05_ARTAN</name>
<keyword evidence="1 4" id="KW-0479">Metal-binding</keyword>
<dbReference type="GO" id="GO:0008270">
    <property type="term" value="F:zinc ion binding"/>
    <property type="evidence" value="ECO:0007669"/>
    <property type="project" value="UniProtKB-KW"/>
</dbReference>
<evidence type="ECO:0000256" key="3">
    <source>
        <dbReference type="ARBA" id="ARBA00022833"/>
    </source>
</evidence>
<dbReference type="EMBL" id="PKPP01002393">
    <property type="protein sequence ID" value="PWA75558.1"/>
    <property type="molecule type" value="Genomic_DNA"/>
</dbReference>
<evidence type="ECO:0000313" key="6">
    <source>
        <dbReference type="EMBL" id="PWA75558.1"/>
    </source>
</evidence>
<dbReference type="SUPFAM" id="SSF48403">
    <property type="entry name" value="Ankyrin repeat"/>
    <property type="match status" value="1"/>
</dbReference>
<keyword evidence="2 4" id="KW-0863">Zinc-finger</keyword>
<proteinExistence type="predicted"/>
<evidence type="ECO:0000256" key="4">
    <source>
        <dbReference type="PROSITE-ProRule" id="PRU00723"/>
    </source>
</evidence>
<dbReference type="PANTHER" id="PTHR14493:SF50">
    <property type="entry name" value="RING FINGER PROTEIN UNKEMPT"/>
    <property type="match status" value="1"/>
</dbReference>
<sequence>MKLINHDPTSVDQVRLWYLRQKGSKQVVLDKRTPLIVASMYGSLDVLKKNLSLSRRDVNRSSGDDQSTALHCAASSGSLNAKWADPNLMDAYCLRPVDMIVDSSEYPDLKHALHEIFGLKDGVLRMKPNFESKIEYHVDPSLPKTKIKCPFLHPGEIARRWDPHKYPYSCVPCPEFRKGTCRSGDLCEHGHGTFECWMHPAKYWTRLCVCGTGCNRHACFLAHNQEELRLLDVKSPSPSGNGIHFQSMSPQSIEAISPMRARGLNLAPDYQHRQSQESDWVVNKKEPDLSWILSCSLSDQSSFSPKNKLSVFNQLHQQKILSPFNINLSTKNAPFGVESMSPLSMSVRGHSVVKNRLEVIPV</sequence>
<dbReference type="InterPro" id="IPR045234">
    <property type="entry name" value="Unkempt-like"/>
</dbReference>
<dbReference type="Gene3D" id="1.25.40.20">
    <property type="entry name" value="Ankyrin repeat-containing domain"/>
    <property type="match status" value="1"/>
</dbReference>
<feature type="domain" description="C3H1-type" evidence="5">
    <location>
        <begin position="167"/>
        <end position="194"/>
    </location>
</feature>
<dbReference type="AlphaFoldDB" id="A0A2U1NQ05"/>
<evidence type="ECO:0000256" key="1">
    <source>
        <dbReference type="ARBA" id="ARBA00022723"/>
    </source>
</evidence>
<dbReference type="InterPro" id="IPR000571">
    <property type="entry name" value="Znf_CCCH"/>
</dbReference>
<protein>
    <recommendedName>
        <fullName evidence="5">C3H1-type domain-containing protein</fullName>
    </recommendedName>
</protein>
<dbReference type="PANTHER" id="PTHR14493">
    <property type="entry name" value="UNKEMPT FAMILY MEMBER"/>
    <property type="match status" value="1"/>
</dbReference>
<keyword evidence="3 4" id="KW-0862">Zinc</keyword>
<comment type="caution">
    <text evidence="6">The sequence shown here is derived from an EMBL/GenBank/DDBJ whole genome shotgun (WGS) entry which is preliminary data.</text>
</comment>
<evidence type="ECO:0000313" key="7">
    <source>
        <dbReference type="Proteomes" id="UP000245207"/>
    </source>
</evidence>